<evidence type="ECO:0000259" key="4">
    <source>
        <dbReference type="Pfam" id="PF01757"/>
    </source>
</evidence>
<dbReference type="OrthoDB" id="207378at2759"/>
<feature type="region of interest" description="Disordered" evidence="1">
    <location>
        <begin position="995"/>
        <end position="1040"/>
    </location>
</feature>
<dbReference type="InterPro" id="IPR041698">
    <property type="entry name" value="Methyltransf_25"/>
</dbReference>
<sequence length="1071" mass="113217">MKHLPLLLLALLARAAAVDDEQPTQPTCQSALGVSCTTALNATLAAVRPSCAAALEDYAENFESTANQLARYASADFLTFIALYVEFALDPVKNIQTLLFEMQGHVDDLGDPAACGTIAGFRYFVVTAGGGHPMLGACLPAACSAGDVRAALAAVPLVGTLTAWSVLDDDFSFELDGAGVAVIVAACLLVALALTATAADVVAAAPAPGDGYAALNGGDAPARATPAWLACFSLRRTWGEWLAGRGGPLACLDGVRCLSMLYVVYGHSILWPTQAPGYTNMYEAVVPHDGKGYMATVRGQVLNAAEFSVDTFFWLSGFLGAFVASKVAARATTCTWIPRAYLQRYLRLTPSYAFIVLLWWKVLRVYGSGPVWAQQRGEYRDCAKTFWTNMLYVNNLVPFHGTEDACYGVAWYLPNDMQFFLLLPGFVSLKLKSAAAAYAVLGALALASVAYAWWAAYAFDLSFATFDGGDYFPDYYVRPWTRIPPYLVGVATAFYYADAAKDKAREPPSARVAYGSLAAGLAVAAALVFGSYPFYQDAPSGPAKWKNHLYLALAKPAWACALSLLALPCFFGRGAFVGGILSLPVFAPLAKLTFAAYLIHPAVLDVLYKSSTDARVVFTEVGWYVAFLGVSAIVLLCSLVVHLFVEQPLVNLEKHVLRGEPRPPRPAPAPEARAGADVVYAEAPLALRRATTTLDGNCSIWVLEVADQGWWRASTAAENPYGAKLWPGALAAAARLRAVAAGRDVLELGCGNGFAALVAAASGARRVLATDVSPRALDLTRRAAAEQRLAVDVAAFDARGPEPLPAGFDLLVARAGKELVAADVLYDAPLALAVADRVVEARARGMDVVVGGSPDREGRDAFVAALSAKLPGAAFEPAYDVGHEDLKWKRKRVEVLHLLEGGGATPAAATVGFHVAASSGAMGASSSCAPALRASASPRGVTGSTFGRHQWRAPMAAKSVVTMPDISTSSATNAGAKTKMASTATWSFAAACVASASRPPRGRRRSRRSPAQSAASAAPRTMDPPKMTKKSRHAMSAADPPELFALPTCFENVLKSTMPTASFSTDSPKTR</sequence>
<dbReference type="InterPro" id="IPR029063">
    <property type="entry name" value="SAM-dependent_MTases_sf"/>
</dbReference>
<evidence type="ECO:0000313" key="7">
    <source>
        <dbReference type="Proteomes" id="UP000002729"/>
    </source>
</evidence>
<feature type="transmembrane region" description="Helical" evidence="2">
    <location>
        <begin position="623"/>
        <end position="645"/>
    </location>
</feature>
<evidence type="ECO:0000256" key="1">
    <source>
        <dbReference type="SAM" id="MobiDB-lite"/>
    </source>
</evidence>
<feature type="transmembrane region" description="Helical" evidence="2">
    <location>
        <begin position="312"/>
        <end position="333"/>
    </location>
</feature>
<gene>
    <name evidence="6" type="ORF">AURANDRAFT_62694</name>
</gene>
<keyword evidence="7" id="KW-1185">Reference proteome</keyword>
<keyword evidence="2" id="KW-0812">Transmembrane</keyword>
<feature type="signal peptide" evidence="3">
    <location>
        <begin position="1"/>
        <end position="17"/>
    </location>
</feature>
<name>F0Y4I4_AURAN</name>
<keyword evidence="2" id="KW-0472">Membrane</keyword>
<dbReference type="PANTHER" id="PTHR11161:SF0">
    <property type="entry name" value="O-ACYLTRANSFERASE LIKE PROTEIN"/>
    <property type="match status" value="1"/>
</dbReference>
<feature type="transmembrane region" description="Helical" evidence="2">
    <location>
        <begin position="409"/>
        <end position="429"/>
    </location>
</feature>
<dbReference type="AlphaFoldDB" id="F0Y4I4"/>
<dbReference type="KEGG" id="aaf:AURANDRAFT_62694"/>
<feature type="domain" description="Acyltransferase 3" evidence="4">
    <location>
        <begin position="250"/>
        <end position="640"/>
    </location>
</feature>
<dbReference type="Pfam" id="PF13649">
    <property type="entry name" value="Methyltransf_25"/>
    <property type="match status" value="1"/>
</dbReference>
<feature type="transmembrane region" description="Helical" evidence="2">
    <location>
        <begin position="345"/>
        <end position="362"/>
    </location>
</feature>
<dbReference type="Gene3D" id="3.40.50.150">
    <property type="entry name" value="Vaccinia Virus protein VP39"/>
    <property type="match status" value="1"/>
</dbReference>
<dbReference type="InterPro" id="IPR052728">
    <property type="entry name" value="O2_lipid_transport_reg"/>
</dbReference>
<feature type="transmembrane region" description="Helical" evidence="2">
    <location>
        <begin position="549"/>
        <end position="571"/>
    </location>
</feature>
<accession>F0Y4I4</accession>
<feature type="chain" id="PRO_5003264376" description="Acyltransferase 3 domain-containing protein" evidence="3">
    <location>
        <begin position="18"/>
        <end position="1071"/>
    </location>
</feature>
<dbReference type="SUPFAM" id="SSF53335">
    <property type="entry name" value="S-adenosyl-L-methionine-dependent methyltransferases"/>
    <property type="match status" value="1"/>
</dbReference>
<dbReference type="Pfam" id="PF01757">
    <property type="entry name" value="Acyl_transf_3"/>
    <property type="match status" value="1"/>
</dbReference>
<evidence type="ECO:0000256" key="3">
    <source>
        <dbReference type="SAM" id="SignalP"/>
    </source>
</evidence>
<feature type="transmembrane region" description="Helical" evidence="2">
    <location>
        <begin position="509"/>
        <end position="529"/>
    </location>
</feature>
<dbReference type="InterPro" id="IPR002656">
    <property type="entry name" value="Acyl_transf_3_dom"/>
</dbReference>
<dbReference type="GeneID" id="20224012"/>
<keyword evidence="3" id="KW-0732">Signal</keyword>
<feature type="domain" description="Methyltransferase" evidence="5">
    <location>
        <begin position="745"/>
        <end position="814"/>
    </location>
</feature>
<dbReference type="CDD" id="cd02440">
    <property type="entry name" value="AdoMet_MTases"/>
    <property type="match status" value="1"/>
</dbReference>
<dbReference type="PANTHER" id="PTHR11161">
    <property type="entry name" value="O-ACYLTRANSFERASE"/>
    <property type="match status" value="1"/>
</dbReference>
<feature type="compositionally biased region" description="Low complexity" evidence="1">
    <location>
        <begin position="1009"/>
        <end position="1020"/>
    </location>
</feature>
<evidence type="ECO:0000313" key="6">
    <source>
        <dbReference type="EMBL" id="EGB10387.1"/>
    </source>
</evidence>
<evidence type="ECO:0000256" key="2">
    <source>
        <dbReference type="SAM" id="Phobius"/>
    </source>
</evidence>
<dbReference type="Proteomes" id="UP000002729">
    <property type="component" value="Unassembled WGS sequence"/>
</dbReference>
<evidence type="ECO:0008006" key="8">
    <source>
        <dbReference type="Google" id="ProtNLM"/>
    </source>
</evidence>
<dbReference type="EMBL" id="GL833124">
    <property type="protein sequence ID" value="EGB10387.1"/>
    <property type="molecule type" value="Genomic_DNA"/>
</dbReference>
<evidence type="ECO:0000259" key="5">
    <source>
        <dbReference type="Pfam" id="PF13649"/>
    </source>
</evidence>
<dbReference type="eggNOG" id="KOG3700">
    <property type="taxonomic scope" value="Eukaryota"/>
</dbReference>
<dbReference type="InParanoid" id="F0Y4I4"/>
<feature type="transmembrane region" description="Helical" evidence="2">
    <location>
        <begin position="436"/>
        <end position="459"/>
    </location>
</feature>
<feature type="transmembrane region" description="Helical" evidence="2">
    <location>
        <begin position="583"/>
        <end position="603"/>
    </location>
</feature>
<dbReference type="RefSeq" id="XP_009035190.1">
    <property type="nucleotide sequence ID" value="XM_009036942.1"/>
</dbReference>
<proteinExistence type="predicted"/>
<organism evidence="7">
    <name type="scientific">Aureococcus anophagefferens</name>
    <name type="common">Harmful bloom alga</name>
    <dbReference type="NCBI Taxonomy" id="44056"/>
    <lineage>
        <taxon>Eukaryota</taxon>
        <taxon>Sar</taxon>
        <taxon>Stramenopiles</taxon>
        <taxon>Ochrophyta</taxon>
        <taxon>Pelagophyceae</taxon>
        <taxon>Pelagomonadales</taxon>
        <taxon>Pelagomonadaceae</taxon>
        <taxon>Aureococcus</taxon>
    </lineage>
</organism>
<feature type="transmembrane region" description="Helical" evidence="2">
    <location>
        <begin position="479"/>
        <end position="497"/>
    </location>
</feature>
<protein>
    <recommendedName>
        <fullName evidence="8">Acyltransferase 3 domain-containing protein</fullName>
    </recommendedName>
</protein>
<dbReference type="GO" id="GO:0016747">
    <property type="term" value="F:acyltransferase activity, transferring groups other than amino-acyl groups"/>
    <property type="evidence" value="ECO:0007669"/>
    <property type="project" value="InterPro"/>
</dbReference>
<keyword evidence="2" id="KW-1133">Transmembrane helix</keyword>
<reference evidence="6 7" key="1">
    <citation type="journal article" date="2011" name="Proc. Natl. Acad. Sci. U.S.A.">
        <title>Niche of harmful alga Aureococcus anophagefferens revealed through ecogenomics.</title>
        <authorList>
            <person name="Gobler C.J."/>
            <person name="Berry D.L."/>
            <person name="Dyhrman S.T."/>
            <person name="Wilhelm S.W."/>
            <person name="Salamov A."/>
            <person name="Lobanov A.V."/>
            <person name="Zhang Y."/>
            <person name="Collier J.L."/>
            <person name="Wurch L.L."/>
            <person name="Kustka A.B."/>
            <person name="Dill B.D."/>
            <person name="Shah M."/>
            <person name="VerBerkmoes N.C."/>
            <person name="Kuo A."/>
            <person name="Terry A."/>
            <person name="Pangilinan J."/>
            <person name="Lindquist E.A."/>
            <person name="Lucas S."/>
            <person name="Paulsen I.T."/>
            <person name="Hattenrath-Lehmann T.K."/>
            <person name="Talmage S.C."/>
            <person name="Walker E.A."/>
            <person name="Koch F."/>
            <person name="Burson A.M."/>
            <person name="Marcoval M.A."/>
            <person name="Tang Y.Z."/>
            <person name="Lecleir G.R."/>
            <person name="Coyne K.J."/>
            <person name="Berg G.M."/>
            <person name="Bertrand E.M."/>
            <person name="Saito M.A."/>
            <person name="Gladyshev V.N."/>
            <person name="Grigoriev I.V."/>
        </authorList>
    </citation>
    <scope>NUCLEOTIDE SEQUENCE [LARGE SCALE GENOMIC DNA]</scope>
    <source>
        <strain evidence="7">CCMP 1984</strain>
    </source>
</reference>